<comment type="caution">
    <text evidence="1">The sequence shown here is derived from an EMBL/GenBank/DDBJ whole genome shotgun (WGS) entry which is preliminary data.</text>
</comment>
<organism evidence="1 2">
    <name type="scientific">Oceanisphaera pacifica</name>
    <dbReference type="NCBI Taxonomy" id="2818389"/>
    <lineage>
        <taxon>Bacteria</taxon>
        <taxon>Pseudomonadati</taxon>
        <taxon>Pseudomonadota</taxon>
        <taxon>Gammaproteobacteria</taxon>
        <taxon>Aeromonadales</taxon>
        <taxon>Aeromonadaceae</taxon>
        <taxon>Oceanisphaera</taxon>
    </lineage>
</organism>
<dbReference type="Proteomes" id="UP000664882">
    <property type="component" value="Unassembled WGS sequence"/>
</dbReference>
<dbReference type="PANTHER" id="PTHR17985">
    <property type="entry name" value="SER/THR-RICH PROTEIN T10 IN DGCR REGION"/>
    <property type="match status" value="1"/>
</dbReference>
<dbReference type="PANTHER" id="PTHR17985:SF8">
    <property type="entry name" value="TRANSPORT AND GOLGI ORGANIZATION PROTEIN 2 HOMOLOG"/>
    <property type="match status" value="1"/>
</dbReference>
<evidence type="ECO:0000313" key="2">
    <source>
        <dbReference type="Proteomes" id="UP000664882"/>
    </source>
</evidence>
<evidence type="ECO:0000313" key="1">
    <source>
        <dbReference type="EMBL" id="MBO1518577.1"/>
    </source>
</evidence>
<proteinExistence type="predicted"/>
<dbReference type="InterPro" id="IPR008551">
    <property type="entry name" value="TANGO2"/>
</dbReference>
<dbReference type="EMBL" id="JAGDFX010000003">
    <property type="protein sequence ID" value="MBO1518577.1"/>
    <property type="molecule type" value="Genomic_DNA"/>
</dbReference>
<reference evidence="1 2" key="1">
    <citation type="submission" date="2021-03" db="EMBL/GenBank/DDBJ databases">
        <title>Oceanisphaera sp. nov., isolated from the intestine.</title>
        <authorList>
            <person name="Zhao L.-H."/>
            <person name="Shi L.-F."/>
        </authorList>
    </citation>
    <scope>NUCLEOTIDE SEQUENCE [LARGE SCALE GENOMIC DNA]</scope>
    <source>
        <strain evidence="1 2">DM8</strain>
    </source>
</reference>
<accession>A0ABS3NDM2</accession>
<protein>
    <submittedName>
        <fullName evidence="1">NRDE family protein</fullName>
    </submittedName>
</protein>
<name>A0ABS3NDM2_9GAMM</name>
<dbReference type="Pfam" id="PF05742">
    <property type="entry name" value="TANGO2"/>
    <property type="match status" value="1"/>
</dbReference>
<keyword evidence="2" id="KW-1185">Reference proteome</keyword>
<gene>
    <name evidence="1" type="ORF">J3U76_02810</name>
</gene>
<sequence>MCLIAFSWQPENGRLLLLANRDEFYERPTAHAQWWTDYSDIWAGRDLQAGGTWLGVNRAGRFAALTNIREGEVTLGKRSRGELVSGFLSSNISGADYLKQVLRQGSDYAGFNLLVGDISQRELWYGANRAGGEARLLPLGHYGLSNGLLDAPWPKVQRLKQGLIDIPKGGALADIEPAALQLLSDNQPAPVEQLPNTGVAPELERLLSAPFIHCPHLNYGTRAQTVLCIHPSGIDQHKLEVMERTRGADGTVLATNSTDFIKAAEHILR</sequence>
<dbReference type="RefSeq" id="WP_208004170.1">
    <property type="nucleotide sequence ID" value="NZ_JAGDFX010000003.1"/>
</dbReference>